<keyword evidence="5 9" id="KW-0812">Transmembrane</keyword>
<evidence type="ECO:0000256" key="4">
    <source>
        <dbReference type="ARBA" id="ARBA00022475"/>
    </source>
</evidence>
<feature type="region of interest" description="Disordered" evidence="8">
    <location>
        <begin position="1"/>
        <end position="21"/>
    </location>
</feature>
<feature type="transmembrane region" description="Helical" evidence="9">
    <location>
        <begin position="71"/>
        <end position="95"/>
    </location>
</feature>
<gene>
    <name evidence="10" type="ORF">GCM10023225_04690</name>
</gene>
<comment type="subcellular location">
    <subcellularLocation>
        <location evidence="1">Cell membrane</location>
        <topology evidence="1">Multi-pass membrane protein</topology>
    </subcellularLocation>
</comment>
<dbReference type="RefSeq" id="WP_345710716.1">
    <property type="nucleotide sequence ID" value="NZ_BAABIL010000053.1"/>
</dbReference>
<reference evidence="11" key="1">
    <citation type="journal article" date="2019" name="Int. J. Syst. Evol. Microbiol.">
        <title>The Global Catalogue of Microorganisms (GCM) 10K type strain sequencing project: providing services to taxonomists for standard genome sequencing and annotation.</title>
        <authorList>
            <consortium name="The Broad Institute Genomics Platform"/>
            <consortium name="The Broad Institute Genome Sequencing Center for Infectious Disease"/>
            <person name="Wu L."/>
            <person name="Ma J."/>
        </authorList>
    </citation>
    <scope>NUCLEOTIDE SEQUENCE [LARGE SCALE GENOMIC DNA]</scope>
    <source>
        <strain evidence="11">JCM 18126</strain>
    </source>
</reference>
<dbReference type="InterPro" id="IPR011606">
    <property type="entry name" value="Brnchd-chn_aa_trnsp_permease"/>
</dbReference>
<evidence type="ECO:0000256" key="9">
    <source>
        <dbReference type="SAM" id="Phobius"/>
    </source>
</evidence>
<name>A0ABP9H9C6_9ACTN</name>
<evidence type="ECO:0000256" key="8">
    <source>
        <dbReference type="SAM" id="MobiDB-lite"/>
    </source>
</evidence>
<comment type="caution">
    <text evidence="10">The sequence shown here is derived from an EMBL/GenBank/DDBJ whole genome shotgun (WGS) entry which is preliminary data.</text>
</comment>
<accession>A0ABP9H9C6</accession>
<evidence type="ECO:0000313" key="10">
    <source>
        <dbReference type="EMBL" id="GAA4964660.1"/>
    </source>
</evidence>
<evidence type="ECO:0000256" key="5">
    <source>
        <dbReference type="ARBA" id="ARBA00022692"/>
    </source>
</evidence>
<evidence type="ECO:0000256" key="7">
    <source>
        <dbReference type="ARBA" id="ARBA00023136"/>
    </source>
</evidence>
<keyword evidence="6 9" id="KW-1133">Transmembrane helix</keyword>
<evidence type="ECO:0000256" key="6">
    <source>
        <dbReference type="ARBA" id="ARBA00022989"/>
    </source>
</evidence>
<dbReference type="Pfam" id="PF03591">
    <property type="entry name" value="AzlC"/>
    <property type="match status" value="1"/>
</dbReference>
<evidence type="ECO:0000313" key="11">
    <source>
        <dbReference type="Proteomes" id="UP001501195"/>
    </source>
</evidence>
<evidence type="ECO:0000256" key="3">
    <source>
        <dbReference type="ARBA" id="ARBA00022448"/>
    </source>
</evidence>
<protein>
    <submittedName>
        <fullName evidence="10">AzlC family ABC transporter permease</fullName>
    </submittedName>
</protein>
<comment type="similarity">
    <text evidence="2">Belongs to the AzlC family.</text>
</comment>
<feature type="transmembrane region" description="Helical" evidence="9">
    <location>
        <begin position="202"/>
        <end position="219"/>
    </location>
</feature>
<keyword evidence="3" id="KW-0813">Transport</keyword>
<feature type="transmembrane region" description="Helical" evidence="9">
    <location>
        <begin position="165"/>
        <end position="190"/>
    </location>
</feature>
<proteinExistence type="inferred from homology"/>
<keyword evidence="7 9" id="KW-0472">Membrane</keyword>
<dbReference type="PANTHER" id="PTHR34979:SF1">
    <property type="entry name" value="INNER MEMBRANE PROTEIN YGAZ"/>
    <property type="match status" value="1"/>
</dbReference>
<evidence type="ECO:0000256" key="1">
    <source>
        <dbReference type="ARBA" id="ARBA00004651"/>
    </source>
</evidence>
<organism evidence="10 11">
    <name type="scientific">Kineococcus glutinatus</name>
    <dbReference type="NCBI Taxonomy" id="1070872"/>
    <lineage>
        <taxon>Bacteria</taxon>
        <taxon>Bacillati</taxon>
        <taxon>Actinomycetota</taxon>
        <taxon>Actinomycetes</taxon>
        <taxon>Kineosporiales</taxon>
        <taxon>Kineosporiaceae</taxon>
        <taxon>Kineococcus</taxon>
    </lineage>
</organism>
<feature type="transmembrane region" description="Helical" evidence="9">
    <location>
        <begin position="33"/>
        <end position="59"/>
    </location>
</feature>
<dbReference type="PANTHER" id="PTHR34979">
    <property type="entry name" value="INNER MEMBRANE PROTEIN YGAZ"/>
    <property type="match status" value="1"/>
</dbReference>
<dbReference type="Proteomes" id="UP001501195">
    <property type="component" value="Unassembled WGS sequence"/>
</dbReference>
<keyword evidence="11" id="KW-1185">Reference proteome</keyword>
<dbReference type="EMBL" id="BAABIL010000053">
    <property type="protein sequence ID" value="GAA4964660.1"/>
    <property type="molecule type" value="Genomic_DNA"/>
</dbReference>
<sequence>MDELTPVGARDAGATRRAPRGGDLTAAARESGVVWAGMVALGVGFGALVTAHGLPWWLAPVISATVFAGSVEFVLVGMLATAAPVAAVAVTTLLVNSRHLFYGLTFPLHRVRGRLGRAYSVFALCDEAYALTAGKAPEALSGGRIVWTQFGMHAGWAAGSAAGGVLGATVLGGLHGLDFVLTALFVVLTLDAYRARPDRRTLVLAAGCAGLALVATSALGSQAMLPVAMTSFTACLLARHHVTRRPGRA</sequence>
<evidence type="ECO:0000256" key="2">
    <source>
        <dbReference type="ARBA" id="ARBA00010735"/>
    </source>
</evidence>
<keyword evidence="4" id="KW-1003">Cell membrane</keyword>